<gene>
    <name evidence="2" type="ORF">Hypma_005240</name>
</gene>
<evidence type="ECO:0000313" key="3">
    <source>
        <dbReference type="Proteomes" id="UP000076154"/>
    </source>
</evidence>
<name>A0A369IZC8_HYPMA</name>
<protein>
    <submittedName>
        <fullName evidence="2">Uncharacterized protein</fullName>
    </submittedName>
</protein>
<dbReference type="Proteomes" id="UP000076154">
    <property type="component" value="Unassembled WGS sequence"/>
</dbReference>
<dbReference type="InParanoid" id="A0A369IZC8"/>
<dbReference type="EMBL" id="LUEZ02000216">
    <property type="protein sequence ID" value="RDB15091.1"/>
    <property type="molecule type" value="Genomic_DNA"/>
</dbReference>
<comment type="caution">
    <text evidence="2">The sequence shown here is derived from an EMBL/GenBank/DDBJ whole genome shotgun (WGS) entry which is preliminary data.</text>
</comment>
<feature type="compositionally biased region" description="Basic and acidic residues" evidence="1">
    <location>
        <begin position="133"/>
        <end position="149"/>
    </location>
</feature>
<keyword evidence="3" id="KW-1185">Reference proteome</keyword>
<dbReference type="AlphaFoldDB" id="A0A369IZC8"/>
<feature type="compositionally biased region" description="Polar residues" evidence="1">
    <location>
        <begin position="151"/>
        <end position="162"/>
    </location>
</feature>
<accession>A0A369IZC8</accession>
<proteinExistence type="predicted"/>
<feature type="region of interest" description="Disordered" evidence="1">
    <location>
        <begin position="122"/>
        <end position="171"/>
    </location>
</feature>
<evidence type="ECO:0000256" key="1">
    <source>
        <dbReference type="SAM" id="MobiDB-lite"/>
    </source>
</evidence>
<organism evidence="2 3">
    <name type="scientific">Hypsizygus marmoreus</name>
    <name type="common">White beech mushroom</name>
    <name type="synonym">Agaricus marmoreus</name>
    <dbReference type="NCBI Taxonomy" id="39966"/>
    <lineage>
        <taxon>Eukaryota</taxon>
        <taxon>Fungi</taxon>
        <taxon>Dikarya</taxon>
        <taxon>Basidiomycota</taxon>
        <taxon>Agaricomycotina</taxon>
        <taxon>Agaricomycetes</taxon>
        <taxon>Agaricomycetidae</taxon>
        <taxon>Agaricales</taxon>
        <taxon>Tricholomatineae</taxon>
        <taxon>Lyophyllaceae</taxon>
        <taxon>Hypsizygus</taxon>
    </lineage>
</organism>
<evidence type="ECO:0000313" key="2">
    <source>
        <dbReference type="EMBL" id="RDB15091.1"/>
    </source>
</evidence>
<reference evidence="2" key="1">
    <citation type="submission" date="2018-04" db="EMBL/GenBank/DDBJ databases">
        <title>Whole genome sequencing of Hypsizygus marmoreus.</title>
        <authorList>
            <person name="Choi I.-G."/>
            <person name="Min B."/>
            <person name="Kim J.-G."/>
            <person name="Kim S."/>
            <person name="Oh Y.-L."/>
            <person name="Kong W.-S."/>
            <person name="Park H."/>
            <person name="Jeong J."/>
            <person name="Song E.-S."/>
        </authorList>
    </citation>
    <scope>NUCLEOTIDE SEQUENCE [LARGE SCALE GENOMIC DNA]</scope>
    <source>
        <strain evidence="2">51987-8</strain>
    </source>
</reference>
<sequence length="171" mass="18878">MSYRPASNHPPSRPDRLLLSFASNCESGPDLTSLRGHYNPVPKPSRIESSYSTKSIPESYTSLSCRSRACIAVPTAARACRWSQSPPVREGEAADFWDDAIGEDDFINVSVVPATIPLGQPIRTLRQSQRPIQRRERTDECSINVHDHPSGYSQTPQHQSALTADMEDGNA</sequence>